<dbReference type="EMBL" id="AYYH01000012">
    <property type="protein sequence ID" value="KRN10273.1"/>
    <property type="molecule type" value="Genomic_DNA"/>
</dbReference>
<dbReference type="PROSITE" id="PS50943">
    <property type="entry name" value="HTH_CROC1"/>
    <property type="match status" value="1"/>
</dbReference>
<dbReference type="InterPro" id="IPR036286">
    <property type="entry name" value="LexA/Signal_pep-like_sf"/>
</dbReference>
<dbReference type="InterPro" id="IPR010982">
    <property type="entry name" value="Lambda_DNA-bd_dom_sf"/>
</dbReference>
<keyword evidence="3" id="KW-1185">Reference proteome</keyword>
<proteinExistence type="predicted"/>
<dbReference type="InterPro" id="IPR001387">
    <property type="entry name" value="Cro/C1-type_HTH"/>
</dbReference>
<dbReference type="Gene3D" id="1.10.260.40">
    <property type="entry name" value="lambda repressor-like DNA-binding domains"/>
    <property type="match status" value="1"/>
</dbReference>
<dbReference type="CDD" id="cd06529">
    <property type="entry name" value="S24_LexA-like"/>
    <property type="match status" value="1"/>
</dbReference>
<dbReference type="PANTHER" id="PTHR33516:SF2">
    <property type="entry name" value="LEXA REPRESSOR-RELATED"/>
    <property type="match status" value="1"/>
</dbReference>
<evidence type="ECO:0000313" key="3">
    <source>
        <dbReference type="Proteomes" id="UP000050898"/>
    </source>
</evidence>
<dbReference type="Gene3D" id="2.10.109.10">
    <property type="entry name" value="Umud Fragment, subunit A"/>
    <property type="match status" value="1"/>
</dbReference>
<reference evidence="2 3" key="1">
    <citation type="journal article" date="2015" name="Genome Announc.">
        <title>Expanding the biotechnology potential of lactobacilli through comparative genomics of 213 strains and associated genera.</title>
        <authorList>
            <person name="Sun Z."/>
            <person name="Harris H.M."/>
            <person name="McCann A."/>
            <person name="Guo C."/>
            <person name="Argimon S."/>
            <person name="Zhang W."/>
            <person name="Yang X."/>
            <person name="Jeffery I.B."/>
            <person name="Cooney J.C."/>
            <person name="Kagawa T.F."/>
            <person name="Liu W."/>
            <person name="Song Y."/>
            <person name="Salvetti E."/>
            <person name="Wrobel A."/>
            <person name="Rasinkangas P."/>
            <person name="Parkhill J."/>
            <person name="Rea M.C."/>
            <person name="O'Sullivan O."/>
            <person name="Ritari J."/>
            <person name="Douillard F.P."/>
            <person name="Paul Ross R."/>
            <person name="Yang R."/>
            <person name="Briner A.E."/>
            <person name="Felis G.E."/>
            <person name="de Vos W.M."/>
            <person name="Barrangou R."/>
            <person name="Klaenhammer T.R."/>
            <person name="Caufield P.W."/>
            <person name="Cui Y."/>
            <person name="Zhang H."/>
            <person name="O'Toole P.W."/>
        </authorList>
    </citation>
    <scope>NUCLEOTIDE SEQUENCE [LARGE SCALE GENOMIC DNA]</scope>
    <source>
        <strain evidence="2 3">DSM 20444</strain>
    </source>
</reference>
<name>A0A0R2E1Y5_9LACO</name>
<evidence type="ECO:0000313" key="2">
    <source>
        <dbReference type="EMBL" id="KRN10273.1"/>
    </source>
</evidence>
<dbReference type="AlphaFoldDB" id="A0A0R2E1Y5"/>
<comment type="caution">
    <text evidence="2">The sequence shown here is derived from an EMBL/GenBank/DDBJ whole genome shotgun (WGS) entry which is preliminary data.</text>
</comment>
<dbReference type="Pfam" id="PF13443">
    <property type="entry name" value="HTH_26"/>
    <property type="match status" value="1"/>
</dbReference>
<dbReference type="PATRIC" id="fig|1046596.6.peg.384"/>
<dbReference type="SUPFAM" id="SSF51306">
    <property type="entry name" value="LexA/Signal peptidase"/>
    <property type="match status" value="1"/>
</dbReference>
<dbReference type="SMART" id="SM00530">
    <property type="entry name" value="HTH_XRE"/>
    <property type="match status" value="1"/>
</dbReference>
<dbReference type="InterPro" id="IPR015927">
    <property type="entry name" value="Peptidase_S24_S26A/B/C"/>
</dbReference>
<dbReference type="InterPro" id="IPR050077">
    <property type="entry name" value="LexA_repressor"/>
</dbReference>
<organism evidence="2 3">
    <name type="scientific">Liquorilactobacillus mali KCTC 3596 = DSM 20444</name>
    <dbReference type="NCBI Taxonomy" id="1046596"/>
    <lineage>
        <taxon>Bacteria</taxon>
        <taxon>Bacillati</taxon>
        <taxon>Bacillota</taxon>
        <taxon>Bacilli</taxon>
        <taxon>Lactobacillales</taxon>
        <taxon>Lactobacillaceae</taxon>
        <taxon>Liquorilactobacillus</taxon>
    </lineage>
</organism>
<sequence length="211" mass="23717">MKMMSDLGNKRVLSDNIKRFMKQHGTERSKMAADLNVKYTTLTDWINGNAYPRIGSIEKMADYFNVEKSDLIERKPDNVIPITKTVKIPLLGEIACGDPILAEENIEEYIDEPVNYLPSGTCFYLKAKGDSMKPTIPSGSKVLIRQQPDVEDDEIAAVLMTETNEATLKRIKRSNGTMFLMPDNPEFTPIIVGEDNPARILGKAIRYTSDL</sequence>
<dbReference type="GO" id="GO:0003677">
    <property type="term" value="F:DNA binding"/>
    <property type="evidence" value="ECO:0007669"/>
    <property type="project" value="InterPro"/>
</dbReference>
<dbReference type="CDD" id="cd00093">
    <property type="entry name" value="HTH_XRE"/>
    <property type="match status" value="1"/>
</dbReference>
<dbReference type="Proteomes" id="UP000050898">
    <property type="component" value="Unassembled WGS sequence"/>
</dbReference>
<evidence type="ECO:0000259" key="1">
    <source>
        <dbReference type="PROSITE" id="PS50943"/>
    </source>
</evidence>
<accession>A0A0R2E1Y5</accession>
<dbReference type="Pfam" id="PF00717">
    <property type="entry name" value="Peptidase_S24"/>
    <property type="match status" value="1"/>
</dbReference>
<dbReference type="SUPFAM" id="SSF47413">
    <property type="entry name" value="lambda repressor-like DNA-binding domains"/>
    <property type="match status" value="1"/>
</dbReference>
<dbReference type="InterPro" id="IPR039418">
    <property type="entry name" value="LexA-like"/>
</dbReference>
<protein>
    <submittedName>
        <fullName evidence="2">Peptidase s24-like protein</fullName>
    </submittedName>
</protein>
<dbReference type="PANTHER" id="PTHR33516">
    <property type="entry name" value="LEXA REPRESSOR"/>
    <property type="match status" value="1"/>
</dbReference>
<feature type="domain" description="HTH cro/C1-type" evidence="1">
    <location>
        <begin position="17"/>
        <end position="71"/>
    </location>
</feature>
<gene>
    <name evidence="2" type="ORF">FD00_GL000373</name>
</gene>